<gene>
    <name evidence="4" type="ORF">BJ508DRAFT_98291</name>
</gene>
<dbReference type="Gene3D" id="3.10.450.240">
    <property type="match status" value="1"/>
</dbReference>
<keyword evidence="5" id="KW-1185">Reference proteome</keyword>
<keyword evidence="2" id="KW-0809">Transit peptide</keyword>
<dbReference type="AlphaFoldDB" id="A0A3N4IMF1"/>
<dbReference type="EMBL" id="ML119647">
    <property type="protein sequence ID" value="RPA87303.1"/>
    <property type="molecule type" value="Genomic_DNA"/>
</dbReference>
<dbReference type="Pfam" id="PF07961">
    <property type="entry name" value="MBA1"/>
    <property type="match status" value="1"/>
</dbReference>
<sequence length="296" mass="33991">MATRRPQLLTSSLRTISAAPYVSPLRCAISQSRSFRNAAVLQQGINQGMRASAQAQPSMRVLLAKHMQDNIPSDIGLLPHTFIMPRWSNRPSLFGNPKERFTLTKGFVKSKLGTIMEMMIFKWKSPMKLKLGEPKKDFAKKTYQEMYQHLAEGDIEKLKGITGSGLMDKLIKQIMARPRLAHQKLVWNCRDLKATRVSNRAFHFWGQGIEMRQAVFRMESYQQLKRVKTDPRNPSKIIGEAPGKQSPERKVVEYVVFQKRKIGDTPESSWYLWGSVDETTPDQYREMVRNQPGHIA</sequence>
<dbReference type="OrthoDB" id="19619at2759"/>
<evidence type="ECO:0000313" key="5">
    <source>
        <dbReference type="Proteomes" id="UP000275078"/>
    </source>
</evidence>
<dbReference type="PANTHER" id="PTHR28554:SF1">
    <property type="entry name" value="LARGE RIBOSOMAL SUBUNIT PROTEIN ML45"/>
    <property type="match status" value="1"/>
</dbReference>
<dbReference type="Proteomes" id="UP000275078">
    <property type="component" value="Unassembled WGS sequence"/>
</dbReference>
<dbReference type="PANTHER" id="PTHR28554">
    <property type="entry name" value="39S RIBOSOMAL PROTEIN L45, MITOCHONDRIAL"/>
    <property type="match status" value="1"/>
</dbReference>
<dbReference type="GO" id="GO:0032979">
    <property type="term" value="P:protein insertion into mitochondrial inner membrane from matrix"/>
    <property type="evidence" value="ECO:0007669"/>
    <property type="project" value="InterPro"/>
</dbReference>
<protein>
    <recommendedName>
        <fullName evidence="6">Tim44-like domain-containing protein</fullName>
    </recommendedName>
</protein>
<name>A0A3N4IMF1_ASCIM</name>
<organism evidence="4 5">
    <name type="scientific">Ascobolus immersus RN42</name>
    <dbReference type="NCBI Taxonomy" id="1160509"/>
    <lineage>
        <taxon>Eukaryota</taxon>
        <taxon>Fungi</taxon>
        <taxon>Dikarya</taxon>
        <taxon>Ascomycota</taxon>
        <taxon>Pezizomycotina</taxon>
        <taxon>Pezizomycetes</taxon>
        <taxon>Pezizales</taxon>
        <taxon>Ascobolaceae</taxon>
        <taxon>Ascobolus</taxon>
    </lineage>
</organism>
<reference evidence="4 5" key="1">
    <citation type="journal article" date="2018" name="Nat. Ecol. Evol.">
        <title>Pezizomycetes genomes reveal the molecular basis of ectomycorrhizal truffle lifestyle.</title>
        <authorList>
            <person name="Murat C."/>
            <person name="Payen T."/>
            <person name="Noel B."/>
            <person name="Kuo A."/>
            <person name="Morin E."/>
            <person name="Chen J."/>
            <person name="Kohler A."/>
            <person name="Krizsan K."/>
            <person name="Balestrini R."/>
            <person name="Da Silva C."/>
            <person name="Montanini B."/>
            <person name="Hainaut M."/>
            <person name="Levati E."/>
            <person name="Barry K.W."/>
            <person name="Belfiori B."/>
            <person name="Cichocki N."/>
            <person name="Clum A."/>
            <person name="Dockter R.B."/>
            <person name="Fauchery L."/>
            <person name="Guy J."/>
            <person name="Iotti M."/>
            <person name="Le Tacon F."/>
            <person name="Lindquist E.A."/>
            <person name="Lipzen A."/>
            <person name="Malagnac F."/>
            <person name="Mello A."/>
            <person name="Molinier V."/>
            <person name="Miyauchi S."/>
            <person name="Poulain J."/>
            <person name="Riccioni C."/>
            <person name="Rubini A."/>
            <person name="Sitrit Y."/>
            <person name="Splivallo R."/>
            <person name="Traeger S."/>
            <person name="Wang M."/>
            <person name="Zifcakova L."/>
            <person name="Wipf D."/>
            <person name="Zambonelli A."/>
            <person name="Paolocci F."/>
            <person name="Nowrousian M."/>
            <person name="Ottonello S."/>
            <person name="Baldrian P."/>
            <person name="Spatafora J.W."/>
            <person name="Henrissat B."/>
            <person name="Nagy L.G."/>
            <person name="Aury J.M."/>
            <person name="Wincker P."/>
            <person name="Grigoriev I.V."/>
            <person name="Bonfante P."/>
            <person name="Martin F.M."/>
        </authorList>
    </citation>
    <scope>NUCLEOTIDE SEQUENCE [LARGE SCALE GENOMIC DNA]</scope>
    <source>
        <strain evidence="4 5">RN42</strain>
    </source>
</reference>
<evidence type="ECO:0000256" key="3">
    <source>
        <dbReference type="ARBA" id="ARBA00023128"/>
    </source>
</evidence>
<dbReference type="GO" id="GO:0005743">
    <property type="term" value="C:mitochondrial inner membrane"/>
    <property type="evidence" value="ECO:0007669"/>
    <property type="project" value="InterPro"/>
</dbReference>
<dbReference type="InterPro" id="IPR051975">
    <property type="entry name" value="mtLSU_mL45"/>
</dbReference>
<dbReference type="InterPro" id="IPR024621">
    <property type="entry name" value="Mba1"/>
</dbReference>
<comment type="subcellular location">
    <subcellularLocation>
        <location evidence="1">Mitochondrion</location>
    </subcellularLocation>
</comment>
<evidence type="ECO:0000256" key="1">
    <source>
        <dbReference type="ARBA" id="ARBA00004173"/>
    </source>
</evidence>
<evidence type="ECO:0000313" key="4">
    <source>
        <dbReference type="EMBL" id="RPA87303.1"/>
    </source>
</evidence>
<evidence type="ECO:0008006" key="6">
    <source>
        <dbReference type="Google" id="ProtNLM"/>
    </source>
</evidence>
<proteinExistence type="predicted"/>
<evidence type="ECO:0000256" key="2">
    <source>
        <dbReference type="ARBA" id="ARBA00022946"/>
    </source>
</evidence>
<accession>A0A3N4IMF1</accession>
<keyword evidence="3" id="KW-0496">Mitochondrion</keyword>